<evidence type="ECO:0000256" key="1">
    <source>
        <dbReference type="ARBA" id="ARBA00022793"/>
    </source>
</evidence>
<evidence type="ECO:0000313" key="6">
    <source>
        <dbReference type="EMBL" id="OAL35900.1"/>
    </source>
</evidence>
<feature type="region of interest" description="Disordered" evidence="3">
    <location>
        <begin position="306"/>
        <end position="338"/>
    </location>
</feature>
<feature type="region of interest" description="Disordered" evidence="3">
    <location>
        <begin position="1025"/>
        <end position="1079"/>
    </location>
</feature>
<feature type="region of interest" description="Disordered" evidence="3">
    <location>
        <begin position="603"/>
        <end position="681"/>
    </location>
</feature>
<sequence length="1696" mass="187235">MAVGFQNPHSRGATSKETELVHHQPSVAPAFPLSSPQQEPLTTFKPINGGMTLAPNETFFSPNPFASSSSDDDTGSSSGQDEFHLERYSQETNRNGQVSGPKRKQSSRRKHQQKLVGPRTDKKTRPGLNIVTNFPAQAKRAQTDGLVIEQVQSQRPRLGPRYTTSVLSAKAEHVSHLVPDSIPNHNMKGPLNHNGEVLKRTIARQAVSKLQESQAARKAREESRVIGKMDNGGQAHGIVKEEELREPTNALGDYSPEARSIVIGISVPEHELDAHRSAGGVSNTYSAITPDTPAIVVTPAEETDSWKPPFFGKGRPISSTYSPNTRSETQIRDSELPPVPKIPLRHAHYDDQVQPTIGANIAQSTRGASQKDAEDYDSDGGSHQSLEEISRMSSDSQEQILPSDIESRRRKSQGWWNLMLSPMLSRKGTTTEKPKSKSPATPPVPSLPADIRLSKSDIVSPLTSESPETPRRLGLASARASIWSRWTTWERQRDGSLHSPPANLPLPDVDQSPHLVQDVNPGTAWPVVDFTKGLAAEYYHACAVEQLTGVPYFECHNHSCANRLPKLHSVFDKGVVAEPAQDVSDSRRVDADLEETVDAPDNEERVLSRGVSIRSEPEELSPNVRQAETAAVVKAKSVESPDVKQVESQQKEAATPLPLAVDTSQAPRQSVTSTEQPRREAHYPSIAAVAAQPPILSPGPVSPAMQHTMTSQGAVPMTQVDYQPSQPRSLEQTTPSDQPQAAAPTQPPSVTIHNHAFYSETFANGDDNTVREARRDAMERLESTTSTQEVSQKQEVIRQEMPVSHESETPKKASLMTRVKGLLRRKKAGNKDDADKKKKRRWTLVIGIILFIIVLVCVLLATFLTRTGDSTPVQSQWLNLTGYPPIPTGISTIARPDVVKQQSQCVGPNTMWSCALPKEEQFEVAPNSPDQPNFRFEINFRNGTVPANMTVPIQELRKRSERRLRKRADNPFTNDLFDPNPTPPSRADQIFMGNTTDNITKPFEGEQTPFYITFIPVFPIDPSNTTATASSPTGSKLRRRQSTNSSDAIPAPDVLSDGSAAPANLLPNDPYPSSQPMKLYNRGQADEHYGFYIYYDKAIFLHSTAALNTSEFTDNNGIDPEDENGGSTRDQSRLRCTFSQTRFLVRMWTNPAFGATLLPAASNGTNSTDVGSSNSATDFSRPGSFPYPTTISFDRHGGNINKKAVYCYGVDQLQVIQSDIKTIVPEFRSVSGTLINAAPGLVNGTISDDTGFDQEAGGIDGGTGGCERKKVGDWLPDHDVHREWLGGVIQEVDQNPKDLHPVLVEFKELIENNTRVYMLFESMFEQVPKKEPYNNDPRGEGHPQVRDYIHMLRVINYILTTPPSWSESSARTGLVGLPFNALFDWPMGTASGYAVFLDPDVNKMLKKVLNAWGDFLRSPESAKVLEKDAQGSWFGPHGQEELTTTANLGNTGYKFEELFQCDPSKPHMGYKSWDDFFTRLFKEEARPVASPEDDNVIANACESKTFKVARDVKARDHFWLKGQPYSVIDMLAQDPWADQFVGGTVYQAFLSALSYHRWHAPVSGKLVKAYVVDGTYYSEPLFEDFKPDHPADPEGEVTSQGYLTATATRAIMFFEADNPTIGLMAFLGIGMCEVSTCEITVKEGQHVKKGDEIGMFHFGGSTHCLMFRKGVRVEGFPEPHPEHNIPVRSELAKVKV</sequence>
<keyword evidence="2" id="KW-0456">Lyase</keyword>
<dbReference type="GO" id="GO:0006646">
    <property type="term" value="P:phosphatidylethanolamine biosynthetic process"/>
    <property type="evidence" value="ECO:0007669"/>
    <property type="project" value="TreeGrafter"/>
</dbReference>
<keyword evidence="4" id="KW-0812">Transmembrane</keyword>
<keyword evidence="1" id="KW-0210">Decarboxylase</keyword>
<feature type="compositionally biased region" description="Polar residues" evidence="3">
    <location>
        <begin position="317"/>
        <end position="328"/>
    </location>
</feature>
<keyword evidence="4" id="KW-0472">Membrane</keyword>
<dbReference type="InterPro" id="IPR003817">
    <property type="entry name" value="PS_Dcarbxylase"/>
</dbReference>
<feature type="region of interest" description="Disordered" evidence="3">
    <location>
        <begin position="361"/>
        <end position="406"/>
    </location>
</feature>
<feature type="region of interest" description="Disordered" evidence="3">
    <location>
        <begin position="1"/>
        <end position="127"/>
    </location>
</feature>
<dbReference type="EMBL" id="LVCJ01000026">
    <property type="protein sequence ID" value="OAL35900.1"/>
    <property type="molecule type" value="Genomic_DNA"/>
</dbReference>
<feature type="transmembrane region" description="Helical" evidence="4">
    <location>
        <begin position="842"/>
        <end position="864"/>
    </location>
</feature>
<comment type="caution">
    <text evidence="6">The sequence shown here is derived from an EMBL/GenBank/DDBJ whole genome shotgun (WGS) entry which is preliminary data.</text>
</comment>
<feature type="region of interest" description="Disordered" evidence="3">
    <location>
        <begin position="721"/>
        <end position="750"/>
    </location>
</feature>
<evidence type="ECO:0000256" key="4">
    <source>
        <dbReference type="SAM" id="Phobius"/>
    </source>
</evidence>
<dbReference type="Pfam" id="PF12588">
    <property type="entry name" value="PSDC"/>
    <property type="match status" value="1"/>
</dbReference>
<feature type="region of interest" description="Disordered" evidence="3">
    <location>
        <begin position="779"/>
        <end position="813"/>
    </location>
</feature>
<evidence type="ECO:0000256" key="3">
    <source>
        <dbReference type="SAM" id="MobiDB-lite"/>
    </source>
</evidence>
<feature type="compositionally biased region" description="Polar residues" evidence="3">
    <location>
        <begin position="391"/>
        <end position="400"/>
    </location>
</feature>
<reference evidence="6 7" key="1">
    <citation type="submission" date="2016-03" db="EMBL/GenBank/DDBJ databases">
        <title>The draft genome sequence of Fonsecaea nubica causative agent of cutaneous subcutaneous infection in human host.</title>
        <authorList>
            <person name="Costa F."/>
            <person name="Sybren D.H."/>
            <person name="Raittz R.T."/>
            <person name="Weiss V.A."/>
            <person name="Leao A.C."/>
            <person name="Gomes R."/>
            <person name="De Souza E.M."/>
            <person name="Pedrosa F.O."/>
            <person name="Steffens M.B."/>
            <person name="Bombassaro A."/>
            <person name="Tadra-Sfeir M.Z."/>
            <person name="Moreno L.F."/>
            <person name="Najafzadeh M.J."/>
            <person name="Felipe M.S."/>
            <person name="Teixeira M."/>
            <person name="Sun J."/>
            <person name="Xi L."/>
            <person name="Castro M.A."/>
            <person name="Vicente V.A."/>
        </authorList>
    </citation>
    <scope>NUCLEOTIDE SEQUENCE [LARGE SCALE GENOMIC DNA]</scope>
    <source>
        <strain evidence="6 7">CBS 269.64</strain>
    </source>
</reference>
<feature type="region of interest" description="Disordered" evidence="3">
    <location>
        <begin position="421"/>
        <end position="452"/>
    </location>
</feature>
<dbReference type="GO" id="GO:0005739">
    <property type="term" value="C:mitochondrion"/>
    <property type="evidence" value="ECO:0007669"/>
    <property type="project" value="TreeGrafter"/>
</dbReference>
<name>A0A178D162_9EURO</name>
<dbReference type="Pfam" id="PF02666">
    <property type="entry name" value="PS_Dcarbxylase"/>
    <property type="match status" value="1"/>
</dbReference>
<feature type="compositionally biased region" description="Low complexity" evidence="3">
    <location>
        <begin position="1025"/>
        <end position="1035"/>
    </location>
</feature>
<dbReference type="OrthoDB" id="5973539at2759"/>
<feature type="compositionally biased region" description="Polar residues" evidence="3">
    <location>
        <begin position="662"/>
        <end position="675"/>
    </location>
</feature>
<organism evidence="6 7">
    <name type="scientific">Fonsecaea nubica</name>
    <dbReference type="NCBI Taxonomy" id="856822"/>
    <lineage>
        <taxon>Eukaryota</taxon>
        <taxon>Fungi</taxon>
        <taxon>Dikarya</taxon>
        <taxon>Ascomycota</taxon>
        <taxon>Pezizomycotina</taxon>
        <taxon>Eurotiomycetes</taxon>
        <taxon>Chaetothyriomycetidae</taxon>
        <taxon>Chaetothyriales</taxon>
        <taxon>Herpotrichiellaceae</taxon>
        <taxon>Fonsecaea</taxon>
    </lineage>
</organism>
<dbReference type="GeneID" id="34588224"/>
<feature type="compositionally biased region" description="Basic and acidic residues" evidence="3">
    <location>
        <begin position="795"/>
        <end position="811"/>
    </location>
</feature>
<evidence type="ECO:0000259" key="5">
    <source>
        <dbReference type="Pfam" id="PF12588"/>
    </source>
</evidence>
<feature type="compositionally biased region" description="Basic residues" evidence="3">
    <location>
        <begin position="101"/>
        <end position="113"/>
    </location>
</feature>
<keyword evidence="4" id="KW-1133">Transmembrane helix</keyword>
<feature type="compositionally biased region" description="Low complexity" evidence="3">
    <location>
        <begin position="732"/>
        <end position="744"/>
    </location>
</feature>
<evidence type="ECO:0000313" key="7">
    <source>
        <dbReference type="Proteomes" id="UP000185904"/>
    </source>
</evidence>
<dbReference type="PANTHER" id="PTHR10067">
    <property type="entry name" value="PHOSPHATIDYLSERINE DECARBOXYLASE"/>
    <property type="match status" value="1"/>
</dbReference>
<accession>A0A178D162</accession>
<dbReference type="GO" id="GO:0004609">
    <property type="term" value="F:phosphatidylserine decarboxylase activity"/>
    <property type="evidence" value="ECO:0007669"/>
    <property type="project" value="InterPro"/>
</dbReference>
<feature type="region of interest" description="Disordered" evidence="3">
    <location>
        <begin position="964"/>
        <end position="988"/>
    </location>
</feature>
<feature type="region of interest" description="Disordered" evidence="3">
    <location>
        <begin position="1112"/>
        <end position="1132"/>
    </location>
</feature>
<protein>
    <submittedName>
        <fullName evidence="6">C-x8-c-x5-c-x3-h type zinc finger protein</fullName>
    </submittedName>
</protein>
<keyword evidence="7" id="KW-1185">Reference proteome</keyword>
<feature type="compositionally biased region" description="Basic and acidic residues" evidence="3">
    <location>
        <begin position="636"/>
        <end position="645"/>
    </location>
</feature>
<feature type="domain" description="L-tryptophan decarboxylase PsiD-like" evidence="5">
    <location>
        <begin position="1300"/>
        <end position="1442"/>
    </location>
</feature>
<gene>
    <name evidence="6" type="ORF">AYO20_04806</name>
</gene>
<dbReference type="PANTHER" id="PTHR10067:SF9">
    <property type="entry name" value="PHOSPHATIDYLSERINE DECARBOXYLASE FAMILY PROTEIN (AFU_ORTHOLOGUE AFUA_7G01730)"/>
    <property type="match status" value="1"/>
</dbReference>
<proteinExistence type="predicted"/>
<dbReference type="InterPro" id="IPR022237">
    <property type="entry name" value="PsiD-like"/>
</dbReference>
<feature type="compositionally biased region" description="Polar residues" evidence="3">
    <location>
        <begin position="721"/>
        <end position="731"/>
    </location>
</feature>
<evidence type="ECO:0000256" key="2">
    <source>
        <dbReference type="ARBA" id="ARBA00023239"/>
    </source>
</evidence>
<feature type="compositionally biased region" description="Polar residues" evidence="3">
    <location>
        <begin position="783"/>
        <end position="794"/>
    </location>
</feature>
<dbReference type="Proteomes" id="UP000185904">
    <property type="component" value="Unassembled WGS sequence"/>
</dbReference>
<dbReference type="RefSeq" id="XP_022500912.1">
    <property type="nucleotide sequence ID" value="XM_022643101.1"/>
</dbReference>